<organism evidence="7 8">
    <name type="scientific">Candidatus Limadaptatus stercoripullorum</name>
    <dbReference type="NCBI Taxonomy" id="2840846"/>
    <lineage>
        <taxon>Bacteria</taxon>
        <taxon>Bacillati</taxon>
        <taxon>Bacillota</taxon>
        <taxon>Clostridia</taxon>
        <taxon>Eubacteriales</taxon>
        <taxon>Candidatus Limadaptatus</taxon>
    </lineage>
</organism>
<keyword evidence="3" id="KW-0547">Nucleotide-binding</keyword>
<dbReference type="InterPro" id="IPR050306">
    <property type="entry name" value="PfkB_Carbo_kinase"/>
</dbReference>
<reference evidence="7" key="1">
    <citation type="submission" date="2020-10" db="EMBL/GenBank/DDBJ databases">
        <authorList>
            <person name="Gilroy R."/>
        </authorList>
    </citation>
    <scope>NUCLEOTIDE SEQUENCE</scope>
    <source>
        <strain evidence="7">10406</strain>
    </source>
</reference>
<dbReference type="GO" id="GO:0016301">
    <property type="term" value="F:kinase activity"/>
    <property type="evidence" value="ECO:0007669"/>
    <property type="project" value="UniProtKB-KW"/>
</dbReference>
<evidence type="ECO:0000256" key="3">
    <source>
        <dbReference type="ARBA" id="ARBA00022741"/>
    </source>
</evidence>
<dbReference type="Gene3D" id="3.40.1190.20">
    <property type="match status" value="1"/>
</dbReference>
<dbReference type="EMBL" id="DVOE01000062">
    <property type="protein sequence ID" value="HIU99016.1"/>
    <property type="molecule type" value="Genomic_DNA"/>
</dbReference>
<dbReference type="CDD" id="cd01167">
    <property type="entry name" value="bac_FRK"/>
    <property type="match status" value="1"/>
</dbReference>
<dbReference type="Pfam" id="PF00294">
    <property type="entry name" value="PfkB"/>
    <property type="match status" value="1"/>
</dbReference>
<reference evidence="7" key="2">
    <citation type="journal article" date="2021" name="PeerJ">
        <title>Extensive microbial diversity within the chicken gut microbiome revealed by metagenomics and culture.</title>
        <authorList>
            <person name="Gilroy R."/>
            <person name="Ravi A."/>
            <person name="Getino M."/>
            <person name="Pursley I."/>
            <person name="Horton D.L."/>
            <person name="Alikhan N.F."/>
            <person name="Baker D."/>
            <person name="Gharbi K."/>
            <person name="Hall N."/>
            <person name="Watson M."/>
            <person name="Adriaenssens E.M."/>
            <person name="Foster-Nyarko E."/>
            <person name="Jarju S."/>
            <person name="Secka A."/>
            <person name="Antonio M."/>
            <person name="Oren A."/>
            <person name="Chaudhuri R.R."/>
            <person name="La Ragione R."/>
            <person name="Hildebrand F."/>
            <person name="Pallen M.J."/>
        </authorList>
    </citation>
    <scope>NUCLEOTIDE SEQUENCE</scope>
    <source>
        <strain evidence="7">10406</strain>
    </source>
</reference>
<evidence type="ECO:0000313" key="8">
    <source>
        <dbReference type="Proteomes" id="UP000886857"/>
    </source>
</evidence>
<evidence type="ECO:0000256" key="5">
    <source>
        <dbReference type="ARBA" id="ARBA00022840"/>
    </source>
</evidence>
<keyword evidence="5" id="KW-0067">ATP-binding</keyword>
<dbReference type="PANTHER" id="PTHR43085">
    <property type="entry name" value="HEXOKINASE FAMILY MEMBER"/>
    <property type="match status" value="1"/>
</dbReference>
<keyword evidence="2" id="KW-0808">Transferase</keyword>
<dbReference type="PRINTS" id="PR00990">
    <property type="entry name" value="RIBOKINASE"/>
</dbReference>
<feature type="domain" description="Carbohydrate kinase PfkB" evidence="6">
    <location>
        <begin position="20"/>
        <end position="303"/>
    </location>
</feature>
<keyword evidence="4 7" id="KW-0418">Kinase</keyword>
<evidence type="ECO:0000313" key="7">
    <source>
        <dbReference type="EMBL" id="HIU99016.1"/>
    </source>
</evidence>
<sequence length="319" mass="33488">MPKLICMGDCIADMLPEGSGLTYTAKMGGAPANVCVAAAKLGARACFLGKLAADAFGRFLLSELKSYGVDTSLTVVDGSCKTGLAFVTLSESGDREFSFYRDKPADASLSPDEVKEEMFEAGDALHFCSISLPPSPTRDAIKKAAEIARKKGATVSFDVNLRLNLWGGDEEGLRAAIREFAAYADIVKVSDDELIFLTGDSDEKGARAMFEAAPHAKIVFVTRGAEGATAFDRSLGRYDCPAVPAKAVDTTGAGDCFAGSVLFRFLSEGVPASAEEAADAVRFASAACAYAISEKGAAAAMPTLGQVLEKMEETYGDRS</sequence>
<gene>
    <name evidence="7" type="ORF">IAC73_04145</name>
</gene>
<dbReference type="GO" id="GO:0005524">
    <property type="term" value="F:ATP binding"/>
    <property type="evidence" value="ECO:0007669"/>
    <property type="project" value="UniProtKB-KW"/>
</dbReference>
<accession>A0A9D1NAB2</accession>
<name>A0A9D1NAB2_9FIRM</name>
<dbReference type="Proteomes" id="UP000886857">
    <property type="component" value="Unassembled WGS sequence"/>
</dbReference>
<evidence type="ECO:0000256" key="2">
    <source>
        <dbReference type="ARBA" id="ARBA00022679"/>
    </source>
</evidence>
<evidence type="ECO:0000256" key="4">
    <source>
        <dbReference type="ARBA" id="ARBA00022777"/>
    </source>
</evidence>
<dbReference type="InterPro" id="IPR029056">
    <property type="entry name" value="Ribokinase-like"/>
</dbReference>
<evidence type="ECO:0000259" key="6">
    <source>
        <dbReference type="Pfam" id="PF00294"/>
    </source>
</evidence>
<dbReference type="AlphaFoldDB" id="A0A9D1NAB2"/>
<evidence type="ECO:0000256" key="1">
    <source>
        <dbReference type="ARBA" id="ARBA00010688"/>
    </source>
</evidence>
<proteinExistence type="inferred from homology"/>
<dbReference type="SUPFAM" id="SSF53613">
    <property type="entry name" value="Ribokinase-like"/>
    <property type="match status" value="1"/>
</dbReference>
<protein>
    <submittedName>
        <fullName evidence="7">Carbohydrate kinase</fullName>
    </submittedName>
</protein>
<comment type="caution">
    <text evidence="7">The sequence shown here is derived from an EMBL/GenBank/DDBJ whole genome shotgun (WGS) entry which is preliminary data.</text>
</comment>
<dbReference type="InterPro" id="IPR011611">
    <property type="entry name" value="PfkB_dom"/>
</dbReference>
<dbReference type="PANTHER" id="PTHR43085:SF1">
    <property type="entry name" value="PSEUDOURIDINE KINASE-RELATED"/>
    <property type="match status" value="1"/>
</dbReference>
<comment type="similarity">
    <text evidence="1">Belongs to the carbohydrate kinase PfkB family.</text>
</comment>
<dbReference type="InterPro" id="IPR002139">
    <property type="entry name" value="Ribo/fructo_kinase"/>
</dbReference>